<comment type="catalytic activity">
    <reaction evidence="1">
        <text>L-glutamyl-[protein] + S-adenosyl-L-methionine = [protein]-L-glutamate 5-O-methyl ester + S-adenosyl-L-homocysteine</text>
        <dbReference type="Rhea" id="RHEA:24452"/>
        <dbReference type="Rhea" id="RHEA-COMP:10208"/>
        <dbReference type="Rhea" id="RHEA-COMP:10311"/>
        <dbReference type="ChEBI" id="CHEBI:29973"/>
        <dbReference type="ChEBI" id="CHEBI:57856"/>
        <dbReference type="ChEBI" id="CHEBI:59789"/>
        <dbReference type="ChEBI" id="CHEBI:82795"/>
        <dbReference type="EC" id="2.1.1.80"/>
    </reaction>
</comment>
<keyword evidence="3" id="KW-0489">Methyltransferase</keyword>
<dbReference type="EMBL" id="SRMB01000001">
    <property type="protein sequence ID" value="TGE28260.1"/>
    <property type="molecule type" value="Genomic_DNA"/>
</dbReference>
<reference evidence="11 12" key="1">
    <citation type="submission" date="2019-04" db="EMBL/GenBank/DDBJ databases">
        <authorList>
            <person name="Feng G."/>
            <person name="Zhang J."/>
            <person name="Zhu H."/>
        </authorList>
    </citation>
    <scope>NUCLEOTIDE SEQUENCE [LARGE SCALE GENOMIC DNA]</scope>
    <source>
        <strain evidence="11 12">9PBR-1</strain>
    </source>
</reference>
<dbReference type="Pfam" id="PF01739">
    <property type="entry name" value="CheR"/>
    <property type="match status" value="1"/>
</dbReference>
<keyword evidence="4" id="KW-0808">Transferase</keyword>
<dbReference type="GO" id="GO:0008983">
    <property type="term" value="F:protein-glutamate O-methyltransferase activity"/>
    <property type="evidence" value="ECO:0007669"/>
    <property type="project" value="UniProtKB-EC"/>
</dbReference>
<dbReference type="SUPFAM" id="SSF52738">
    <property type="entry name" value="Methylesterase CheB, C-terminal domain"/>
    <property type="match status" value="1"/>
</dbReference>
<dbReference type="Gene3D" id="3.40.50.150">
    <property type="entry name" value="Vaccinia Virus protein VP39"/>
    <property type="match status" value="1"/>
</dbReference>
<dbReference type="SUPFAM" id="SSF47757">
    <property type="entry name" value="Chemotaxis receptor methyltransferase CheR, N-terminal domain"/>
    <property type="match status" value="1"/>
</dbReference>
<dbReference type="Gene3D" id="1.10.155.10">
    <property type="entry name" value="Chemotaxis receptor methyltransferase CheR, N-terminal domain"/>
    <property type="match status" value="1"/>
</dbReference>
<dbReference type="InterPro" id="IPR000014">
    <property type="entry name" value="PAS"/>
</dbReference>
<dbReference type="PANTHER" id="PTHR24422">
    <property type="entry name" value="CHEMOTAXIS PROTEIN METHYLTRANSFERASE"/>
    <property type="match status" value="1"/>
</dbReference>
<gene>
    <name evidence="11" type="ORF">E5K02_01995</name>
</gene>
<accession>A0A4Z0QDY1</accession>
<dbReference type="InterPro" id="IPR035965">
    <property type="entry name" value="PAS-like_dom_sf"/>
</dbReference>
<dbReference type="Pfam" id="PF03705">
    <property type="entry name" value="CheR_N"/>
    <property type="match status" value="1"/>
</dbReference>
<feature type="active site" evidence="6">
    <location>
        <position position="59"/>
    </location>
</feature>
<evidence type="ECO:0000256" key="5">
    <source>
        <dbReference type="ARBA" id="ARBA00022691"/>
    </source>
</evidence>
<evidence type="ECO:0000256" key="3">
    <source>
        <dbReference type="ARBA" id="ARBA00022603"/>
    </source>
</evidence>
<dbReference type="InterPro" id="IPR035909">
    <property type="entry name" value="CheB_C"/>
</dbReference>
<feature type="coiled-coil region" evidence="7">
    <location>
        <begin position="708"/>
        <end position="773"/>
    </location>
</feature>
<dbReference type="SUPFAM" id="SSF55785">
    <property type="entry name" value="PYP-like sensor domain (PAS domain)"/>
    <property type="match status" value="2"/>
</dbReference>
<dbReference type="GO" id="GO:0006935">
    <property type="term" value="P:chemotaxis"/>
    <property type="evidence" value="ECO:0007669"/>
    <property type="project" value="UniProtKB-UniRule"/>
</dbReference>
<comment type="caution">
    <text evidence="11">The sequence shown here is derived from an EMBL/GenBank/DDBJ whole genome shotgun (WGS) entry which is preliminary data.</text>
</comment>
<feature type="domain" description="PAS" evidence="8">
    <location>
        <begin position="897"/>
        <end position="973"/>
    </location>
</feature>
<dbReference type="Pfam" id="PF13426">
    <property type="entry name" value="PAS_9"/>
    <property type="match status" value="1"/>
</dbReference>
<dbReference type="InterPro" id="IPR000673">
    <property type="entry name" value="Sig_transdc_resp-reg_Me-estase"/>
</dbReference>
<dbReference type="Pfam" id="PF01339">
    <property type="entry name" value="CheB_methylest"/>
    <property type="match status" value="1"/>
</dbReference>
<dbReference type="RefSeq" id="WP_135391631.1">
    <property type="nucleotide sequence ID" value="NZ_SRMB01000001.1"/>
</dbReference>
<keyword evidence="12" id="KW-1185">Reference proteome</keyword>
<dbReference type="Gene3D" id="3.40.50.180">
    <property type="entry name" value="Methylesterase CheB, C-terminal domain"/>
    <property type="match status" value="1"/>
</dbReference>
<dbReference type="InterPro" id="IPR036804">
    <property type="entry name" value="CheR_N_sf"/>
</dbReference>
<dbReference type="SMART" id="SM00091">
    <property type="entry name" value="PAS"/>
    <property type="match status" value="3"/>
</dbReference>
<evidence type="ECO:0000259" key="10">
    <source>
        <dbReference type="PROSITE" id="PS50123"/>
    </source>
</evidence>
<dbReference type="GO" id="GO:0032259">
    <property type="term" value="P:methylation"/>
    <property type="evidence" value="ECO:0007669"/>
    <property type="project" value="UniProtKB-KW"/>
</dbReference>
<dbReference type="AlphaFoldDB" id="A0A4Z0QDY1"/>
<evidence type="ECO:0000313" key="11">
    <source>
        <dbReference type="EMBL" id="TGE28260.1"/>
    </source>
</evidence>
<feature type="domain" description="CheB-type methylesterase" evidence="9">
    <location>
        <begin position="53"/>
        <end position="236"/>
    </location>
</feature>
<evidence type="ECO:0000313" key="12">
    <source>
        <dbReference type="Proteomes" id="UP000298471"/>
    </source>
</evidence>
<keyword evidence="6" id="KW-0145">Chemotaxis</keyword>
<evidence type="ECO:0000256" key="1">
    <source>
        <dbReference type="ARBA" id="ARBA00001541"/>
    </source>
</evidence>
<evidence type="ECO:0000256" key="4">
    <source>
        <dbReference type="ARBA" id="ARBA00022679"/>
    </source>
</evidence>
<organism evidence="11 12">
    <name type="scientific">Hymenobacter metallicola</name>
    <dbReference type="NCBI Taxonomy" id="2563114"/>
    <lineage>
        <taxon>Bacteria</taxon>
        <taxon>Pseudomonadati</taxon>
        <taxon>Bacteroidota</taxon>
        <taxon>Cytophagia</taxon>
        <taxon>Cytophagales</taxon>
        <taxon>Hymenobacteraceae</taxon>
        <taxon>Hymenobacter</taxon>
    </lineage>
</organism>
<dbReference type="PRINTS" id="PR00996">
    <property type="entry name" value="CHERMTFRASE"/>
</dbReference>
<dbReference type="InterPro" id="IPR022642">
    <property type="entry name" value="CheR_C"/>
</dbReference>
<dbReference type="InterPro" id="IPR050903">
    <property type="entry name" value="Bact_Chemotaxis_MeTrfase"/>
</dbReference>
<evidence type="ECO:0000256" key="6">
    <source>
        <dbReference type="PROSITE-ProRule" id="PRU00050"/>
    </source>
</evidence>
<dbReference type="GO" id="GO:0005737">
    <property type="term" value="C:cytoplasm"/>
    <property type="evidence" value="ECO:0007669"/>
    <property type="project" value="InterPro"/>
</dbReference>
<dbReference type="Gene3D" id="3.30.450.20">
    <property type="entry name" value="PAS domain"/>
    <property type="match status" value="2"/>
</dbReference>
<dbReference type="GO" id="GO:0000156">
    <property type="term" value="F:phosphorelay response regulator activity"/>
    <property type="evidence" value="ECO:0007669"/>
    <property type="project" value="InterPro"/>
</dbReference>
<dbReference type="Proteomes" id="UP000298471">
    <property type="component" value="Unassembled WGS sequence"/>
</dbReference>
<feature type="active site" evidence="6">
    <location>
        <position position="178"/>
    </location>
</feature>
<keyword evidence="5" id="KW-0949">S-adenosyl-L-methionine</keyword>
<feature type="domain" description="CheR-type methyltransferase" evidence="10">
    <location>
        <begin position="257"/>
        <end position="506"/>
    </location>
</feature>
<dbReference type="EC" id="2.1.1.80" evidence="2"/>
<dbReference type="PROSITE" id="PS50123">
    <property type="entry name" value="CHER"/>
    <property type="match status" value="1"/>
</dbReference>
<dbReference type="Pfam" id="PF13596">
    <property type="entry name" value="PAS_10"/>
    <property type="match status" value="1"/>
</dbReference>
<feature type="active site" evidence="6">
    <location>
        <position position="86"/>
    </location>
</feature>
<evidence type="ECO:0000256" key="2">
    <source>
        <dbReference type="ARBA" id="ARBA00012534"/>
    </source>
</evidence>
<dbReference type="GO" id="GO:0008984">
    <property type="term" value="F:protein-glutamate methylesterase activity"/>
    <property type="evidence" value="ECO:0007669"/>
    <property type="project" value="InterPro"/>
</dbReference>
<evidence type="ECO:0000256" key="7">
    <source>
        <dbReference type="SAM" id="Coils"/>
    </source>
</evidence>
<dbReference type="SUPFAM" id="SSF53335">
    <property type="entry name" value="S-adenosyl-L-methionine-dependent methyltransferases"/>
    <property type="match status" value="1"/>
</dbReference>
<dbReference type="OrthoDB" id="9816309at2"/>
<sequence>MNPDANPTSPEAGENHVSVEELGITAPKTTGVSSTRENPSTAGVLTSVEKFPIVALGGSAGSLEALERFFRHLTPHSGMAFVVIVHQLPTKESNLVGVLQHYTSLPVQLATDGLKMRPNNVYVIPPDSDLSVMHSSLFLLKPSQAPGRRMPIDFFLQTLAKDARERAVCIIFSGLGSDGSLGLKLVMESFGMVMVQDPATAAFDSMPRAALTTEFVDFVLAPELMPAKLLDYVERPLMSRPLREQQETSEAKPAHALQKIFLLIRQQTGHDFSHYKRNTVFRRIERRMNSHQIKEFTQYVRFLQENPQEVEQLFKELLIGVTKFFRDPDAFESIKNHLRPIVQAKESDSVIRVWAPGCSTGEEAYSLAMTLLELLDEVDTAGYVKLQIFATDISTEGIDFARLGLYTDNIVGDVSPERLQRFFHKTDGHYQIRKEVRDVVIFALHNINKDAPFTKLDLLCCRNLLIYLSAELQKNLMPVFHYAINPEGLLFLGPSENITSFQDLFQPLDVKWKISRRTKTASSLPRLINFPFDLSRQTTPAPHPSVLMSASASTRREGGPFAAQVQKTLLSTYAPPAVVINPKGEILFVNGRTGKYLEPAPGLSGMNLFDMAREELSYEISAAVRRALQSRQNVTADNVRVKTDNGQQQLLRLTVKYLEEPEALAGLLLVAFEDQPTPRKVRLGKGASDELSRDAVVAALDKELQYTRHRLQTTIEEMESSLEELKSTNEELQSANEELQSTNEEAMTNKEEMQSLNEELMTLNMQYLSKTEELSQVASDMKNLLDATEIAIVFLDNDMNVKRFTPRVARIIHLLPTDLGRPISHFAANLRYDHLLRDVQDVLDRLISVEATIQATSGEWYTMRILPYRTLDNYISGAVITFSDVTTLKTMETQLQAGAQLQASLQETMRQPVAALDADLSMVFVNHSFAQIFGSTINDLQGTSLTTIGGGTLDQPGLLAAVRELLDTRLNPSEFDNLAVVADLPGQGQQCLVLYGRPLLFEGRPTGRVLLGVERIEPVMQL</sequence>
<dbReference type="PANTHER" id="PTHR24422:SF27">
    <property type="entry name" value="PROTEIN-GLUTAMATE O-METHYLTRANSFERASE"/>
    <property type="match status" value="1"/>
</dbReference>
<name>A0A4Z0QDY1_9BACT</name>
<evidence type="ECO:0000259" key="8">
    <source>
        <dbReference type="PROSITE" id="PS50112"/>
    </source>
</evidence>
<protein>
    <recommendedName>
        <fullName evidence="2">protein-glutamate O-methyltransferase</fullName>
        <ecNumber evidence="2">2.1.1.80</ecNumber>
    </recommendedName>
</protein>
<dbReference type="CDD" id="cd16434">
    <property type="entry name" value="CheB-CheR_fusion"/>
    <property type="match status" value="1"/>
</dbReference>
<keyword evidence="6" id="KW-0378">Hydrolase</keyword>
<dbReference type="InterPro" id="IPR022641">
    <property type="entry name" value="CheR_N"/>
</dbReference>
<dbReference type="InterPro" id="IPR000780">
    <property type="entry name" value="CheR_MeTrfase"/>
</dbReference>
<dbReference type="InterPro" id="IPR029063">
    <property type="entry name" value="SAM-dependent_MTases_sf"/>
</dbReference>
<dbReference type="PROSITE" id="PS50112">
    <property type="entry name" value="PAS"/>
    <property type="match status" value="1"/>
</dbReference>
<evidence type="ECO:0000259" key="9">
    <source>
        <dbReference type="PROSITE" id="PS50122"/>
    </source>
</evidence>
<dbReference type="SMART" id="SM00138">
    <property type="entry name" value="MeTrc"/>
    <property type="match status" value="1"/>
</dbReference>
<proteinExistence type="predicted"/>
<dbReference type="PROSITE" id="PS50122">
    <property type="entry name" value="CHEB"/>
    <property type="match status" value="1"/>
</dbReference>
<keyword evidence="7" id="KW-0175">Coiled coil</keyword>
<dbReference type="CDD" id="cd00130">
    <property type="entry name" value="PAS"/>
    <property type="match status" value="2"/>
</dbReference>